<dbReference type="SUPFAM" id="SSF46565">
    <property type="entry name" value="Chaperone J-domain"/>
    <property type="match status" value="1"/>
</dbReference>
<evidence type="ECO:0000256" key="1">
    <source>
        <dbReference type="SAM" id="MobiDB-lite"/>
    </source>
</evidence>
<organism evidence="3">
    <name type="scientific">Micromonas pusilla</name>
    <name type="common">Picoplanktonic green alga</name>
    <name type="synonym">Chromulina pusilla</name>
    <dbReference type="NCBI Taxonomy" id="38833"/>
    <lineage>
        <taxon>Eukaryota</taxon>
        <taxon>Viridiplantae</taxon>
        <taxon>Chlorophyta</taxon>
        <taxon>Mamiellophyceae</taxon>
        <taxon>Mamiellales</taxon>
        <taxon>Mamiellaceae</taxon>
        <taxon>Micromonas</taxon>
    </lineage>
</organism>
<reference evidence="3" key="1">
    <citation type="submission" date="2021-01" db="EMBL/GenBank/DDBJ databases">
        <authorList>
            <person name="Corre E."/>
            <person name="Pelletier E."/>
            <person name="Niang G."/>
            <person name="Scheremetjew M."/>
            <person name="Finn R."/>
            <person name="Kale V."/>
            <person name="Holt S."/>
            <person name="Cochrane G."/>
            <person name="Meng A."/>
            <person name="Brown T."/>
            <person name="Cohen L."/>
        </authorList>
    </citation>
    <scope>NUCLEOTIDE SEQUENCE</scope>
    <source>
        <strain evidence="3">RCC1614</strain>
    </source>
</reference>
<gene>
    <name evidence="3" type="ORF">MPUS1402_LOCUS2826</name>
</gene>
<protein>
    <recommendedName>
        <fullName evidence="2">J domain-containing protein</fullName>
    </recommendedName>
</protein>
<feature type="domain" description="J" evidence="2">
    <location>
        <begin position="62"/>
        <end position="129"/>
    </location>
</feature>
<accession>A0A7R9XX46</accession>
<sequence>MNAHAVATLTASTSYGGAGGGAARLRKSTTTTMTRHGRVGDGRRRGGTTIEAKIWTNDGRRKAAEMMGLTMEEAMEPKTLKRAFRKLALRYHPDIAREGADAGKFATLQDAYRILSEGETMRDLPDDLEWSHHDWRWQQRYKDDAHGGGARGDGDGEHAADASARTITEEERKAKLEEQLQKMAGAPVKRKRRKIKPLSETAKPTPQPSAAAFTEVFASEDEDEEKEEKKKEKNEEEDGDDAAASAASSRADDDGGPSTSGGAAADTTCDVSDGCSTEEEYSPLDADGRAAFNARKTRGYQSDRHSTESAHDRLNAQLAGLQRKRVIRARAMGIDLDVEKRNEEKDAEVKAYNARSNKTRFYGGVGLQLEESTPERFLRLAKLAKEWREQRGLSDMIYESNGERLSARELLQAAVEGASMGACA</sequence>
<feature type="region of interest" description="Disordered" evidence="1">
    <location>
        <begin position="143"/>
        <end position="166"/>
    </location>
</feature>
<evidence type="ECO:0000313" key="3">
    <source>
        <dbReference type="EMBL" id="CAD8231560.1"/>
    </source>
</evidence>
<name>A0A7R9XX46_MICPS</name>
<dbReference type="SMART" id="SM00271">
    <property type="entry name" value="DnaJ"/>
    <property type="match status" value="1"/>
</dbReference>
<dbReference type="PROSITE" id="PS50076">
    <property type="entry name" value="DNAJ_2"/>
    <property type="match status" value="1"/>
</dbReference>
<feature type="region of interest" description="Disordered" evidence="1">
    <location>
        <begin position="180"/>
        <end position="289"/>
    </location>
</feature>
<proteinExistence type="predicted"/>
<dbReference type="CDD" id="cd06257">
    <property type="entry name" value="DnaJ"/>
    <property type="match status" value="1"/>
</dbReference>
<dbReference type="OMA" id="HYSTIKA"/>
<dbReference type="InterPro" id="IPR001623">
    <property type="entry name" value="DnaJ_domain"/>
</dbReference>
<dbReference type="InterPro" id="IPR036869">
    <property type="entry name" value="J_dom_sf"/>
</dbReference>
<dbReference type="Pfam" id="PF00226">
    <property type="entry name" value="DnaJ"/>
    <property type="match status" value="1"/>
</dbReference>
<feature type="compositionally biased region" description="Basic and acidic residues" evidence="1">
    <location>
        <begin position="143"/>
        <end position="160"/>
    </location>
</feature>
<dbReference type="EMBL" id="HBDY01003764">
    <property type="protein sequence ID" value="CAD8231560.1"/>
    <property type="molecule type" value="Transcribed_RNA"/>
</dbReference>
<dbReference type="AlphaFoldDB" id="A0A7R9XX46"/>
<dbReference type="Gene3D" id="1.10.287.110">
    <property type="entry name" value="DnaJ domain"/>
    <property type="match status" value="1"/>
</dbReference>
<evidence type="ECO:0000259" key="2">
    <source>
        <dbReference type="PROSITE" id="PS50076"/>
    </source>
</evidence>